<sequence length="189" mass="22316">MRTGSFIRFSYNEILFHFEWLADSGALDHQDRGINKEFDVSTEDMNEIIAGKNVEKVILSKIQSGQIISQDMLLSSLLHSLNFIVFDYGDFDYYSYDYDTIEDCSEFIHLLCQLEDYIGGKIRIRRMEVNNLQKSILPTFKYLDFEPLTLKFEYCDGYDMHPDFEDLTDSMTTIWELAVDYLLQFSEYE</sequence>
<evidence type="ECO:0000313" key="2">
    <source>
        <dbReference type="WBParaSite" id="ACRNAN_Path_1503.g5859.t1"/>
    </source>
</evidence>
<proteinExistence type="predicted"/>
<organism evidence="1 2">
    <name type="scientific">Acrobeloides nanus</name>
    <dbReference type="NCBI Taxonomy" id="290746"/>
    <lineage>
        <taxon>Eukaryota</taxon>
        <taxon>Metazoa</taxon>
        <taxon>Ecdysozoa</taxon>
        <taxon>Nematoda</taxon>
        <taxon>Chromadorea</taxon>
        <taxon>Rhabditida</taxon>
        <taxon>Tylenchina</taxon>
        <taxon>Cephalobomorpha</taxon>
        <taxon>Cephaloboidea</taxon>
        <taxon>Cephalobidae</taxon>
        <taxon>Acrobeloides</taxon>
    </lineage>
</organism>
<keyword evidence="1" id="KW-1185">Reference proteome</keyword>
<protein>
    <submittedName>
        <fullName evidence="2">Uncharacterized protein</fullName>
    </submittedName>
</protein>
<dbReference type="AlphaFoldDB" id="A0A914C247"/>
<accession>A0A914C247</accession>
<dbReference type="Proteomes" id="UP000887540">
    <property type="component" value="Unplaced"/>
</dbReference>
<evidence type="ECO:0000313" key="1">
    <source>
        <dbReference type="Proteomes" id="UP000887540"/>
    </source>
</evidence>
<reference evidence="2" key="1">
    <citation type="submission" date="2022-11" db="UniProtKB">
        <authorList>
            <consortium name="WormBaseParasite"/>
        </authorList>
    </citation>
    <scope>IDENTIFICATION</scope>
</reference>
<dbReference type="WBParaSite" id="ACRNAN_Path_1503.g5859.t1">
    <property type="protein sequence ID" value="ACRNAN_Path_1503.g5859.t1"/>
    <property type="gene ID" value="ACRNAN_Path_1503.g5859"/>
</dbReference>
<name>A0A914C247_9BILA</name>